<dbReference type="RefSeq" id="WP_154543959.1">
    <property type="nucleotide sequence ID" value="NZ_VUMY01000005.1"/>
</dbReference>
<dbReference type="GO" id="GO:0004386">
    <property type="term" value="F:helicase activity"/>
    <property type="evidence" value="ECO:0007669"/>
    <property type="project" value="UniProtKB-KW"/>
</dbReference>
<dbReference type="Pfam" id="PF12705">
    <property type="entry name" value="PDDEXK_1"/>
    <property type="match status" value="1"/>
</dbReference>
<protein>
    <submittedName>
        <fullName evidence="7">DNA helicase UvrD</fullName>
    </submittedName>
</protein>
<evidence type="ECO:0000256" key="5">
    <source>
        <dbReference type="ARBA" id="ARBA00023204"/>
    </source>
</evidence>
<evidence type="ECO:0000259" key="6">
    <source>
        <dbReference type="Pfam" id="PF12705"/>
    </source>
</evidence>
<dbReference type="Proteomes" id="UP000442535">
    <property type="component" value="Unassembled WGS sequence"/>
</dbReference>
<keyword evidence="2" id="KW-0227">DNA damage</keyword>
<dbReference type="GO" id="GO:0004527">
    <property type="term" value="F:exonuclease activity"/>
    <property type="evidence" value="ECO:0007669"/>
    <property type="project" value="UniProtKB-KW"/>
</dbReference>
<feature type="domain" description="PD-(D/E)XK endonuclease-like" evidence="6">
    <location>
        <begin position="862"/>
        <end position="1079"/>
    </location>
</feature>
<keyword evidence="8" id="KW-1185">Reference proteome</keyword>
<keyword evidence="5" id="KW-0234">DNA repair</keyword>
<evidence type="ECO:0000313" key="8">
    <source>
        <dbReference type="Proteomes" id="UP000442535"/>
    </source>
</evidence>
<dbReference type="GO" id="GO:0006281">
    <property type="term" value="P:DNA repair"/>
    <property type="evidence" value="ECO:0007669"/>
    <property type="project" value="UniProtKB-KW"/>
</dbReference>
<comment type="caution">
    <text evidence="7">The sequence shown here is derived from an EMBL/GenBank/DDBJ whole genome shotgun (WGS) entry which is preliminary data.</text>
</comment>
<accession>A0A7K0K2W7</accession>
<sequence>MNGETMNFESVWGLLERTLNREKPELGGFAPLLAALESGASVLVAGRPASGKTTLLAALLVNNPETLVLCGNGKAAQALNNQALKMRSWGDGEGGSLGICKSFSSEIFARLNAWRESQKLPPARLATDAELFAEVKEFLSHLEVGEDLRPALETQGFLKDLLDGLFRVRSLGTNAGLKKVHPLVRQLIEMMRKDRLEKRRQAREEAWPLDTASLFEEYLRALEDGAPVPVFVGLDDWQNANGLMTEIVLAWARLGTQVVAMTSPQTSVNTYRGGTEKAWEELKRGLETIPGREVTEILLTQMFAPKGLRRLWKTVISRMGVHGIGTRLWAPVEEDKELEVPPGEELDIGSEVILVQETSDSDQFREIARILQEKHIFSETEVPYENMAVLTRTMSDAKTIVEVLGMMGIPASIPGSTEQLNEGRMTYWLLTMMQAVCSDLPLAQSAGKLDLLDLLRSALIGFDTWKIRNLESKLGDFALLSISEGVTGGKTEEAKGNSTTNLEKDSAEEEFSASEMLGFTRAFWRVTLSGSQFFGRTPEEIVGLFPDAEIVVRIAGALRNAREEWKREPESVQVILWKIWNGIGRGEDLRDLALSSTLDWQVRKLIQLDLDLVMDLVKAADWFEARNPGRNAGDFARSMLERDLPTGTVAPHHLSPGAVTVTTSSSAVSKHWDIVAVAGLTEGNWPSLRWPGSLLGTTMFELESSEETERENGKSGQIGFQWGWQNEFKNFFAAITRTSGTLILATSEGNGVSPSPFLLPLVRALHLKASGEKISRLPSNLRDFTAHLRALTMKGEMPHTPHQEVKAGVEGNETPIGDDAVEAASLLATLGARGYAPAQPKNWLGVLSSPLGSKAREVRVRASSFERALRNPLDYILGWSGFADEEEDNLAANNAGTIVHEAARIVGERYWLDGSEIRDDLTVEEILDELEKEVAKMLPVPDTASGDNFRRKVMVCLPPLANFLVENQYPSLFEYSCFGRIPNRENTGAITYAASIDRVIFRPEGTLIVDYKTGTPLQFTVMNVAANLQLMLYQKAFNDSKEGKKRPCRGAAIVTLKHPPKSPFTEPILRELSYGMLLQPGDWETEIELPDPFTAQHRQLLEDPEAWLAGDKAGEGDPEWMTMGAYLQDRVDLAVKAFGGPQLARLQFPDQWASTDTLNLEVQGR</sequence>
<name>A0A7K0K2W7_9ACTO</name>
<keyword evidence="3 7" id="KW-0547">Nucleotide-binding</keyword>
<dbReference type="AlphaFoldDB" id="A0A7K0K2W7"/>
<evidence type="ECO:0000256" key="4">
    <source>
        <dbReference type="ARBA" id="ARBA00022839"/>
    </source>
</evidence>
<keyword evidence="3 7" id="KW-0347">Helicase</keyword>
<keyword evidence="3 7" id="KW-0067">ATP-binding</keyword>
<keyword evidence="4" id="KW-0269">Exonuclease</keyword>
<keyword evidence="1" id="KW-0540">Nuclease</keyword>
<evidence type="ECO:0000313" key="7">
    <source>
        <dbReference type="EMBL" id="MST49385.1"/>
    </source>
</evidence>
<dbReference type="InterPro" id="IPR038726">
    <property type="entry name" value="PDDEXK_AddAB-type"/>
</dbReference>
<reference evidence="7 8" key="1">
    <citation type="submission" date="2019-08" db="EMBL/GenBank/DDBJ databases">
        <title>In-depth cultivation of the pig gut microbiome towards novel bacterial diversity and tailored functional studies.</title>
        <authorList>
            <person name="Wylensek D."/>
            <person name="Hitch T.C.A."/>
            <person name="Clavel T."/>
        </authorList>
    </citation>
    <scope>NUCLEOTIDE SEQUENCE [LARGE SCALE GENOMIC DNA]</scope>
    <source>
        <strain evidence="7 8">RF-GAM-744-WT-7</strain>
    </source>
</reference>
<evidence type="ECO:0000256" key="1">
    <source>
        <dbReference type="ARBA" id="ARBA00022722"/>
    </source>
</evidence>
<dbReference type="EMBL" id="VUMY01000005">
    <property type="protein sequence ID" value="MST49385.1"/>
    <property type="molecule type" value="Genomic_DNA"/>
</dbReference>
<evidence type="ECO:0000256" key="2">
    <source>
        <dbReference type="ARBA" id="ARBA00022763"/>
    </source>
</evidence>
<dbReference type="SUPFAM" id="SSF52540">
    <property type="entry name" value="P-loop containing nucleoside triphosphate hydrolases"/>
    <property type="match status" value="1"/>
</dbReference>
<organism evidence="7 8">
    <name type="scientific">Mobiluncus porci</name>
    <dbReference type="NCBI Taxonomy" id="2652278"/>
    <lineage>
        <taxon>Bacteria</taxon>
        <taxon>Bacillati</taxon>
        <taxon>Actinomycetota</taxon>
        <taxon>Actinomycetes</taxon>
        <taxon>Actinomycetales</taxon>
        <taxon>Actinomycetaceae</taxon>
        <taxon>Mobiluncus</taxon>
    </lineage>
</organism>
<keyword evidence="4" id="KW-0378">Hydrolase</keyword>
<evidence type="ECO:0000256" key="3">
    <source>
        <dbReference type="ARBA" id="ARBA00022806"/>
    </source>
</evidence>
<dbReference type="Gene3D" id="3.40.50.300">
    <property type="entry name" value="P-loop containing nucleotide triphosphate hydrolases"/>
    <property type="match status" value="3"/>
</dbReference>
<dbReference type="InterPro" id="IPR027417">
    <property type="entry name" value="P-loop_NTPase"/>
</dbReference>
<proteinExistence type="predicted"/>
<gene>
    <name evidence="7" type="ORF">FYJ63_03900</name>
</gene>